<dbReference type="Pfam" id="PF04255">
    <property type="entry name" value="DUF433"/>
    <property type="match status" value="1"/>
</dbReference>
<sequence>MGWHGRFITSPEKFWPSAERSWKIWKRYAIRYGWKRGKPIIRGTRVPVDLILGALAAGMDPAEIASEYDIEKEDILASLGYAAKIVALEEIGAYA</sequence>
<protein>
    <recommendedName>
        <fullName evidence="3">DUF433 domain-containing protein</fullName>
    </recommendedName>
</protein>
<dbReference type="InterPro" id="IPR036388">
    <property type="entry name" value="WH-like_DNA-bd_sf"/>
</dbReference>
<dbReference type="PATRIC" id="fig|301375.6.peg.474"/>
<dbReference type="PANTHER" id="PTHR34849">
    <property type="entry name" value="SSL5025 PROTEIN"/>
    <property type="match status" value="1"/>
</dbReference>
<organism evidence="1 2">
    <name type="scientific">Methanothrix harundinacea</name>
    <dbReference type="NCBI Taxonomy" id="301375"/>
    <lineage>
        <taxon>Archaea</taxon>
        <taxon>Methanobacteriati</taxon>
        <taxon>Methanobacteriota</taxon>
        <taxon>Stenosarchaea group</taxon>
        <taxon>Methanomicrobia</taxon>
        <taxon>Methanotrichales</taxon>
        <taxon>Methanotrichaceae</taxon>
        <taxon>Methanothrix</taxon>
    </lineage>
</organism>
<accession>A0A101IF28</accession>
<dbReference type="Proteomes" id="UP000053961">
    <property type="component" value="Unassembled WGS sequence"/>
</dbReference>
<reference evidence="2" key="1">
    <citation type="journal article" date="2015" name="MBio">
        <title>Genome-Resolved Metagenomic Analysis Reveals Roles for Candidate Phyla and Other Microbial Community Members in Biogeochemical Transformations in Oil Reservoirs.</title>
        <authorList>
            <person name="Hu P."/>
            <person name="Tom L."/>
            <person name="Singh A."/>
            <person name="Thomas B.C."/>
            <person name="Baker B.J."/>
            <person name="Piceno Y.M."/>
            <person name="Andersen G.L."/>
            <person name="Banfield J.F."/>
        </authorList>
    </citation>
    <scope>NUCLEOTIDE SEQUENCE [LARGE SCALE GENOMIC DNA]</scope>
</reference>
<comment type="caution">
    <text evidence="1">The sequence shown here is derived from an EMBL/GenBank/DDBJ whole genome shotgun (WGS) entry which is preliminary data.</text>
</comment>
<dbReference type="Gene3D" id="1.10.10.10">
    <property type="entry name" value="Winged helix-like DNA-binding domain superfamily/Winged helix DNA-binding domain"/>
    <property type="match status" value="1"/>
</dbReference>
<dbReference type="EMBL" id="LGHB01000065">
    <property type="protein sequence ID" value="KUK93994.1"/>
    <property type="molecule type" value="Genomic_DNA"/>
</dbReference>
<name>A0A101IF28_9EURY</name>
<dbReference type="InterPro" id="IPR007367">
    <property type="entry name" value="DUF433"/>
</dbReference>
<gene>
    <name evidence="1" type="ORF">XE07_2258</name>
</gene>
<dbReference type="SUPFAM" id="SSF46689">
    <property type="entry name" value="Homeodomain-like"/>
    <property type="match status" value="1"/>
</dbReference>
<evidence type="ECO:0008006" key="3">
    <source>
        <dbReference type="Google" id="ProtNLM"/>
    </source>
</evidence>
<evidence type="ECO:0000313" key="1">
    <source>
        <dbReference type="EMBL" id="KUK93994.1"/>
    </source>
</evidence>
<dbReference type="InterPro" id="IPR009057">
    <property type="entry name" value="Homeodomain-like_sf"/>
</dbReference>
<dbReference type="PANTHER" id="PTHR34849:SF3">
    <property type="entry name" value="SSR2962 PROTEIN"/>
    <property type="match status" value="1"/>
</dbReference>
<dbReference type="AlphaFoldDB" id="A0A101IF28"/>
<proteinExistence type="predicted"/>
<evidence type="ECO:0000313" key="2">
    <source>
        <dbReference type="Proteomes" id="UP000053961"/>
    </source>
</evidence>